<comment type="caution">
    <text evidence="1">The sequence shown here is derived from an EMBL/GenBank/DDBJ whole genome shotgun (WGS) entry which is preliminary data.</text>
</comment>
<dbReference type="EMBL" id="BSNC01000016">
    <property type="protein sequence ID" value="GLP98048.1"/>
    <property type="molecule type" value="Genomic_DNA"/>
</dbReference>
<reference evidence="1" key="2">
    <citation type="submission" date="2023-01" db="EMBL/GenBank/DDBJ databases">
        <title>Draft genome sequence of Paraferrimonas sedimenticola strain NBRC 101628.</title>
        <authorList>
            <person name="Sun Q."/>
            <person name="Mori K."/>
        </authorList>
    </citation>
    <scope>NUCLEOTIDE SEQUENCE</scope>
    <source>
        <strain evidence="1">NBRC 101628</strain>
    </source>
</reference>
<protein>
    <submittedName>
        <fullName evidence="1">Uncharacterized protein</fullName>
    </submittedName>
</protein>
<reference evidence="1" key="1">
    <citation type="journal article" date="2014" name="Int. J. Syst. Evol. Microbiol.">
        <title>Complete genome sequence of Corynebacterium casei LMG S-19264T (=DSM 44701T), isolated from a smear-ripened cheese.</title>
        <authorList>
            <consortium name="US DOE Joint Genome Institute (JGI-PGF)"/>
            <person name="Walter F."/>
            <person name="Albersmeier A."/>
            <person name="Kalinowski J."/>
            <person name="Ruckert C."/>
        </authorList>
    </citation>
    <scope>NUCLEOTIDE SEQUENCE</scope>
    <source>
        <strain evidence="1">NBRC 101628</strain>
    </source>
</reference>
<evidence type="ECO:0000313" key="2">
    <source>
        <dbReference type="Proteomes" id="UP001161422"/>
    </source>
</evidence>
<keyword evidence="2" id="KW-1185">Reference proteome</keyword>
<proteinExistence type="predicted"/>
<dbReference type="RefSeq" id="WP_141237419.1">
    <property type="nucleotide sequence ID" value="NZ_BSNC01000016.1"/>
</dbReference>
<dbReference type="AlphaFoldDB" id="A0AA37RZI1"/>
<dbReference type="Proteomes" id="UP001161422">
    <property type="component" value="Unassembled WGS sequence"/>
</dbReference>
<evidence type="ECO:0000313" key="1">
    <source>
        <dbReference type="EMBL" id="GLP98048.1"/>
    </source>
</evidence>
<accession>A0AA37RZI1</accession>
<gene>
    <name evidence="1" type="ORF">GCM10007895_33550</name>
</gene>
<sequence>MSVTRGNPMKRLALCFAAVVTLISSEATSRISHSTIVNTARVVSEDGRAVCLSQGESLTVMAAEIEDALRKGQQARFAIAITNHTKESILVSPEAIEIMDGANNLGLLGFRELMEKYKSEPMVAQQAIAVLQQLKMLSMFNITSDDVFAAMNASKQNQPREDAPPPPDFDVFSGASKLQAANGARIREQSKLLYAWRAYWSKIAHTIPPGGQFVVELHSKLAMTAESNTPLTLSINLAEEKHDFRFDKRTSSE</sequence>
<name>A0AA37RZI1_9GAMM</name>
<organism evidence="1 2">
    <name type="scientific">Paraferrimonas sedimenticola</name>
    <dbReference type="NCBI Taxonomy" id="375674"/>
    <lineage>
        <taxon>Bacteria</taxon>
        <taxon>Pseudomonadati</taxon>
        <taxon>Pseudomonadota</taxon>
        <taxon>Gammaproteobacteria</taxon>
        <taxon>Alteromonadales</taxon>
        <taxon>Ferrimonadaceae</taxon>
        <taxon>Paraferrimonas</taxon>
    </lineage>
</organism>